<evidence type="ECO:0000256" key="10">
    <source>
        <dbReference type="ARBA" id="ARBA00048639"/>
    </source>
</evidence>
<dbReference type="HAMAP" id="MF_00225">
    <property type="entry name" value="DHO_dh_type2"/>
    <property type="match status" value="1"/>
</dbReference>
<dbReference type="NCBIfam" id="NF003652">
    <property type="entry name" value="PRK05286.2-5"/>
    <property type="match status" value="1"/>
</dbReference>
<feature type="binding site" evidence="11">
    <location>
        <begin position="59"/>
        <end position="63"/>
    </location>
    <ligand>
        <name>FMN</name>
        <dbReference type="ChEBI" id="CHEBI:58210"/>
    </ligand>
</feature>
<dbReference type="EMBL" id="JBHRXV010000004">
    <property type="protein sequence ID" value="MFC3712469.1"/>
    <property type="molecule type" value="Genomic_DNA"/>
</dbReference>
<accession>A0ABV7XCX8</accession>
<keyword evidence="7 11" id="KW-0665">Pyrimidine biosynthesis</keyword>
<dbReference type="CDD" id="cd04738">
    <property type="entry name" value="DHOD_2_like"/>
    <property type="match status" value="1"/>
</dbReference>
<feature type="binding site" evidence="11">
    <location>
        <position position="168"/>
    </location>
    <ligand>
        <name>substrate</name>
    </ligand>
</feature>
<dbReference type="Pfam" id="PF01180">
    <property type="entry name" value="DHO_dh"/>
    <property type="match status" value="1"/>
</dbReference>
<dbReference type="Proteomes" id="UP001595615">
    <property type="component" value="Unassembled WGS sequence"/>
</dbReference>
<dbReference type="InterPro" id="IPR050074">
    <property type="entry name" value="DHO_dehydrogenase"/>
</dbReference>
<protein>
    <recommendedName>
        <fullName evidence="11">Dihydroorotate dehydrogenase (quinone)</fullName>
        <ecNumber evidence="11">1.3.5.2</ecNumber>
    </recommendedName>
    <alternativeName>
        <fullName evidence="11">DHOdehase</fullName>
        <shortName evidence="11">DHOD</shortName>
        <shortName evidence="11">DHODase</shortName>
    </alternativeName>
    <alternativeName>
        <fullName evidence="11">Dihydroorotate oxidase</fullName>
    </alternativeName>
</protein>
<dbReference type="GO" id="GO:0106430">
    <property type="term" value="F:dihydroorotate dehydrogenase (quinone) activity"/>
    <property type="evidence" value="ECO:0007669"/>
    <property type="project" value="UniProtKB-EC"/>
</dbReference>
<keyword evidence="11" id="KW-1003">Cell membrane</keyword>
<dbReference type="PROSITE" id="PS00912">
    <property type="entry name" value="DHODEHASE_2"/>
    <property type="match status" value="1"/>
</dbReference>
<dbReference type="InterPro" id="IPR001295">
    <property type="entry name" value="Dihydroorotate_DH_CS"/>
</dbReference>
<keyword evidence="9 11" id="KW-0472">Membrane</keyword>
<feature type="binding site" evidence="11">
    <location>
        <position position="83"/>
    </location>
    <ligand>
        <name>FMN</name>
        <dbReference type="ChEBI" id="CHEBI:58210"/>
    </ligand>
</feature>
<feature type="binding site" evidence="11">
    <location>
        <begin position="108"/>
        <end position="112"/>
    </location>
    <ligand>
        <name>substrate</name>
    </ligand>
</feature>
<dbReference type="EC" id="1.3.5.2" evidence="11"/>
<evidence type="ECO:0000256" key="8">
    <source>
        <dbReference type="ARBA" id="ARBA00023002"/>
    </source>
</evidence>
<dbReference type="PIRSF" id="PIRSF000164">
    <property type="entry name" value="DHO_oxidase"/>
    <property type="match status" value="1"/>
</dbReference>
<comment type="pathway">
    <text evidence="3 11">Pyrimidine metabolism; UMP biosynthesis via de novo pathway; orotate from (S)-dihydroorotate (quinone route): step 1/1.</text>
</comment>
<evidence type="ECO:0000256" key="11">
    <source>
        <dbReference type="HAMAP-Rule" id="MF_00225"/>
    </source>
</evidence>
<comment type="subcellular location">
    <subcellularLocation>
        <location evidence="11">Cell membrane</location>
        <topology evidence="11">Peripheral membrane protein</topology>
    </subcellularLocation>
    <subcellularLocation>
        <location evidence="2">Membrane</location>
    </subcellularLocation>
</comment>
<feature type="binding site" evidence="11">
    <location>
        <position position="235"/>
    </location>
    <ligand>
        <name>FMN</name>
        <dbReference type="ChEBI" id="CHEBI:58210"/>
    </ligand>
</feature>
<keyword evidence="8 11" id="KW-0560">Oxidoreductase</keyword>
<evidence type="ECO:0000256" key="6">
    <source>
        <dbReference type="ARBA" id="ARBA00022643"/>
    </source>
</evidence>
<feature type="binding site" evidence="11">
    <location>
        <position position="168"/>
    </location>
    <ligand>
        <name>FMN</name>
        <dbReference type="ChEBI" id="CHEBI:58210"/>
    </ligand>
</feature>
<evidence type="ECO:0000256" key="7">
    <source>
        <dbReference type="ARBA" id="ARBA00022975"/>
    </source>
</evidence>
<keyword evidence="6 11" id="KW-0288">FMN</keyword>
<evidence type="ECO:0000256" key="5">
    <source>
        <dbReference type="ARBA" id="ARBA00022630"/>
    </source>
</evidence>
<dbReference type="InterPro" id="IPR005720">
    <property type="entry name" value="Dihydroorotate_DH_cat"/>
</dbReference>
<evidence type="ECO:0000256" key="3">
    <source>
        <dbReference type="ARBA" id="ARBA00005161"/>
    </source>
</evidence>
<gene>
    <name evidence="11" type="primary">pyrD</name>
    <name evidence="13" type="ORF">ACFOMD_07810</name>
</gene>
<comment type="similarity">
    <text evidence="4 11">Belongs to the dihydroorotate dehydrogenase family. Type 2 subfamily.</text>
</comment>
<dbReference type="SUPFAM" id="SSF51395">
    <property type="entry name" value="FMN-linked oxidoreductases"/>
    <property type="match status" value="1"/>
</dbReference>
<name>A0ABV7XCX8_9SPHN</name>
<feature type="binding site" evidence="11">
    <location>
        <begin position="236"/>
        <end position="237"/>
    </location>
    <ligand>
        <name>substrate</name>
    </ligand>
</feature>
<dbReference type="NCBIfam" id="NF003645">
    <property type="entry name" value="PRK05286.1-2"/>
    <property type="match status" value="1"/>
</dbReference>
<dbReference type="NCBIfam" id="TIGR01036">
    <property type="entry name" value="pyrD_sub2"/>
    <property type="match status" value="1"/>
</dbReference>
<dbReference type="InterPro" id="IPR012135">
    <property type="entry name" value="Dihydroorotate_DH_1_2"/>
</dbReference>
<dbReference type="PANTHER" id="PTHR48109:SF4">
    <property type="entry name" value="DIHYDROOROTATE DEHYDROGENASE (QUINONE), MITOCHONDRIAL"/>
    <property type="match status" value="1"/>
</dbReference>
<feature type="binding site" evidence="11">
    <location>
        <position position="207"/>
    </location>
    <ligand>
        <name>FMN</name>
        <dbReference type="ChEBI" id="CHEBI:58210"/>
    </ligand>
</feature>
<dbReference type="RefSeq" id="WP_380859388.1">
    <property type="nucleotide sequence ID" value="NZ_JBHRXV010000004.1"/>
</dbReference>
<evidence type="ECO:0000256" key="4">
    <source>
        <dbReference type="ARBA" id="ARBA00005359"/>
    </source>
</evidence>
<evidence type="ECO:0000256" key="9">
    <source>
        <dbReference type="ARBA" id="ARBA00023136"/>
    </source>
</evidence>
<dbReference type="Gene3D" id="3.20.20.70">
    <property type="entry name" value="Aldolase class I"/>
    <property type="match status" value="1"/>
</dbReference>
<sequence>MLAYALARPLLFALDPEVAHGLTVKALKLGLLPPAAPDDPILATTLAGLNLPNPIGLAAGFDKNAEVPDAMLGLGFGFVEAGTVTPLPQVGNPKPRMFRLVEDRGVINRLGFNNEGLDAYVARLRDRAGRPGIVGANVGANKDAVDRIADYETGVRAVRGLAGYITVNISSPNTPGLRALQSREALAELIERSLAARGEGGPPIFVKVAPDLTEEDIRDIAEVSLAGGIDGLIVSNTTIARDGLRSAKAGETGGLSGAPLFERSTRVLREFRAATGARLPLIGAGGVASGADAYAKIRAGASAVQLYSMLVYEGPGLVARIKEELLTLLQRDGFPSVDTAVGSDA</sequence>
<feature type="binding site" evidence="11">
    <location>
        <position position="257"/>
    </location>
    <ligand>
        <name>FMN</name>
        <dbReference type="ChEBI" id="CHEBI:58210"/>
    </ligand>
</feature>
<evidence type="ECO:0000313" key="14">
    <source>
        <dbReference type="Proteomes" id="UP001595615"/>
    </source>
</evidence>
<feature type="binding site" evidence="11">
    <location>
        <position position="173"/>
    </location>
    <ligand>
        <name>substrate</name>
    </ligand>
</feature>
<feature type="active site" description="Nucleophile" evidence="11">
    <location>
        <position position="171"/>
    </location>
</feature>
<evidence type="ECO:0000256" key="2">
    <source>
        <dbReference type="ARBA" id="ARBA00004370"/>
    </source>
</evidence>
<evidence type="ECO:0000259" key="12">
    <source>
        <dbReference type="Pfam" id="PF01180"/>
    </source>
</evidence>
<comment type="cofactor">
    <cofactor evidence="11">
        <name>FMN</name>
        <dbReference type="ChEBI" id="CHEBI:58210"/>
    </cofactor>
    <text evidence="11">Binds 1 FMN per subunit.</text>
</comment>
<dbReference type="PANTHER" id="PTHR48109">
    <property type="entry name" value="DIHYDROOROTATE DEHYDROGENASE (QUINONE), MITOCHONDRIAL-RELATED"/>
    <property type="match status" value="1"/>
</dbReference>
<organism evidence="13 14">
    <name type="scientific">Sphingoaurantiacus capsulatus</name>
    <dbReference type="NCBI Taxonomy" id="1771310"/>
    <lineage>
        <taxon>Bacteria</taxon>
        <taxon>Pseudomonadati</taxon>
        <taxon>Pseudomonadota</taxon>
        <taxon>Alphaproteobacteria</taxon>
        <taxon>Sphingomonadales</taxon>
        <taxon>Sphingosinicellaceae</taxon>
        <taxon>Sphingoaurantiacus</taxon>
    </lineage>
</organism>
<feature type="domain" description="Dihydroorotate dehydrogenase catalytic" evidence="12">
    <location>
        <begin position="42"/>
        <end position="329"/>
    </location>
</feature>
<feature type="binding site" evidence="11">
    <location>
        <position position="286"/>
    </location>
    <ligand>
        <name>FMN</name>
        <dbReference type="ChEBI" id="CHEBI:58210"/>
    </ligand>
</feature>
<reference evidence="14" key="1">
    <citation type="journal article" date="2019" name="Int. J. Syst. Evol. Microbiol.">
        <title>The Global Catalogue of Microorganisms (GCM) 10K type strain sequencing project: providing services to taxonomists for standard genome sequencing and annotation.</title>
        <authorList>
            <consortium name="The Broad Institute Genomics Platform"/>
            <consortium name="The Broad Institute Genome Sequencing Center for Infectious Disease"/>
            <person name="Wu L."/>
            <person name="Ma J."/>
        </authorList>
    </citation>
    <scope>NUCLEOTIDE SEQUENCE [LARGE SCALE GENOMIC DNA]</scope>
    <source>
        <strain evidence="14">KCTC 42644</strain>
    </source>
</reference>
<evidence type="ECO:0000313" key="13">
    <source>
        <dbReference type="EMBL" id="MFC3712469.1"/>
    </source>
</evidence>
<dbReference type="InterPro" id="IPR013785">
    <property type="entry name" value="Aldolase_TIM"/>
</dbReference>
<comment type="catalytic activity">
    <reaction evidence="10 11">
        <text>(S)-dihydroorotate + a quinone = orotate + a quinol</text>
        <dbReference type="Rhea" id="RHEA:30187"/>
        <dbReference type="ChEBI" id="CHEBI:24646"/>
        <dbReference type="ChEBI" id="CHEBI:30839"/>
        <dbReference type="ChEBI" id="CHEBI:30864"/>
        <dbReference type="ChEBI" id="CHEBI:132124"/>
        <dbReference type="EC" id="1.3.5.2"/>
    </reaction>
</comment>
<dbReference type="InterPro" id="IPR005719">
    <property type="entry name" value="Dihydroorotate_DH_2"/>
</dbReference>
<keyword evidence="5 11" id="KW-0285">Flavoprotein</keyword>
<feature type="binding site" evidence="11">
    <location>
        <begin position="307"/>
        <end position="308"/>
    </location>
    <ligand>
        <name>FMN</name>
        <dbReference type="ChEBI" id="CHEBI:58210"/>
    </ligand>
</feature>
<comment type="function">
    <text evidence="1 11">Catalyzes the conversion of dihydroorotate to orotate with quinone as electron acceptor.</text>
</comment>
<comment type="caution">
    <text evidence="13">The sequence shown here is derived from an EMBL/GenBank/DDBJ whole genome shotgun (WGS) entry which is preliminary data.</text>
</comment>
<comment type="subunit">
    <text evidence="11">Monomer.</text>
</comment>
<feature type="binding site" evidence="11">
    <location>
        <position position="63"/>
    </location>
    <ligand>
        <name>substrate</name>
    </ligand>
</feature>
<evidence type="ECO:0000256" key="1">
    <source>
        <dbReference type="ARBA" id="ARBA00003125"/>
    </source>
</evidence>
<dbReference type="PROSITE" id="PS00911">
    <property type="entry name" value="DHODEHASE_1"/>
    <property type="match status" value="1"/>
</dbReference>
<keyword evidence="14" id="KW-1185">Reference proteome</keyword>
<proteinExistence type="inferred from homology"/>
<feature type="binding site" evidence="11">
    <location>
        <position position="137"/>
    </location>
    <ligand>
        <name>FMN</name>
        <dbReference type="ChEBI" id="CHEBI:58210"/>
    </ligand>
</feature>